<dbReference type="EMBL" id="CP025257">
    <property type="protein sequence ID" value="AUF83788.1"/>
    <property type="molecule type" value="Genomic_DNA"/>
</dbReference>
<proteinExistence type="predicted"/>
<evidence type="ECO:0000313" key="3">
    <source>
        <dbReference type="Proteomes" id="UP000233419"/>
    </source>
</evidence>
<keyword evidence="1" id="KW-0472">Membrane</keyword>
<name>A0A2K9BZJ8_9MOLU</name>
<gene>
    <name evidence="2" type="ORF">CXP39_03230</name>
</gene>
<dbReference type="RefSeq" id="WP_027048603.1">
    <property type="nucleotide sequence ID" value="NZ_CP025257.1"/>
</dbReference>
<protein>
    <submittedName>
        <fullName evidence="2">Uncharacterized protein</fullName>
    </submittedName>
</protein>
<accession>A0A2K9BZJ8</accession>
<evidence type="ECO:0000313" key="2">
    <source>
        <dbReference type="EMBL" id="AUF83788.1"/>
    </source>
</evidence>
<dbReference type="Proteomes" id="UP000233419">
    <property type="component" value="Chromosome"/>
</dbReference>
<feature type="transmembrane region" description="Helical" evidence="1">
    <location>
        <begin position="47"/>
        <end position="68"/>
    </location>
</feature>
<reference evidence="2 3" key="1">
    <citation type="submission" date="2017-12" db="EMBL/GenBank/DDBJ databases">
        <title>Mesoplasma syrphidae YJS, Complete Genome.</title>
        <authorList>
            <person name="Knight T.F."/>
            <person name="Citino T."/>
            <person name="Rubinstein R."/>
            <person name="Neuschaefer Z."/>
        </authorList>
    </citation>
    <scope>NUCLEOTIDE SEQUENCE [LARGE SCALE GENOMIC DNA]</scope>
    <source>
        <strain evidence="2 3">YJS</strain>
    </source>
</reference>
<keyword evidence="1" id="KW-0812">Transmembrane</keyword>
<sequence>MKKNYSVERIKNAWKHKLKLFRTRYKRIKIRAWYLKNDFINTRKRKIVIPILFLLCISIAAISGYFVYQVNASKKVQIKIVDAINFEKEVSTFNNQTYIFEEDFLKEFESKFSENESIKQFEVLKKSQNEVSNKLVEYEAIFELNNGYEWSDNSPAKKSFSVFVFFNTDVLIDSDLVFENIKEVLDNQYFDSIETVVRKISQISLPSGVSFGEISYFKNDQEIYVNLLKEKNYYWLDKSSESIKTYIFYQNKDFKIFKKIHFSIIKNELENLIEYLNSESPILSADDLETRLSSRYNNEAVSEVRIKDLETNNEVFSFEVIPKLQENYQYENNIVSNQSFEIIIEKGKSKHAEML</sequence>
<organism evidence="2 3">
    <name type="scientific">Mesoplasma syrphidae</name>
    <dbReference type="NCBI Taxonomy" id="225999"/>
    <lineage>
        <taxon>Bacteria</taxon>
        <taxon>Bacillati</taxon>
        <taxon>Mycoplasmatota</taxon>
        <taxon>Mollicutes</taxon>
        <taxon>Entomoplasmatales</taxon>
        <taxon>Entomoplasmataceae</taxon>
        <taxon>Mesoplasma</taxon>
    </lineage>
</organism>
<dbReference type="AlphaFoldDB" id="A0A2K9BZJ8"/>
<evidence type="ECO:0000256" key="1">
    <source>
        <dbReference type="SAM" id="Phobius"/>
    </source>
</evidence>
<dbReference type="KEGG" id="msyr:CXP39_03230"/>
<keyword evidence="3" id="KW-1185">Reference proteome</keyword>
<keyword evidence="1" id="KW-1133">Transmembrane helix</keyword>